<comment type="caution">
    <text evidence="11">The sequence shown here is derived from an EMBL/GenBank/DDBJ whole genome shotgun (WGS) entry which is preliminary data.</text>
</comment>
<feature type="transmembrane region" description="Helical" evidence="9">
    <location>
        <begin position="185"/>
        <end position="208"/>
    </location>
</feature>
<evidence type="ECO:0000256" key="4">
    <source>
        <dbReference type="ARBA" id="ARBA00022692"/>
    </source>
</evidence>
<evidence type="ECO:0000256" key="7">
    <source>
        <dbReference type="ARBA" id="ARBA00022989"/>
    </source>
</evidence>
<feature type="transmembrane region" description="Helical" evidence="9">
    <location>
        <begin position="220"/>
        <end position="247"/>
    </location>
</feature>
<dbReference type="InterPro" id="IPR036259">
    <property type="entry name" value="MFS_trans_sf"/>
</dbReference>
<name>A0A9W7LDH9_9STRA</name>
<reference evidence="12" key="1">
    <citation type="journal article" date="2023" name="Commun. Biol.">
        <title>Genome analysis of Parmales, the sister group of diatoms, reveals the evolutionary specialization of diatoms from phago-mixotrophs to photoautotrophs.</title>
        <authorList>
            <person name="Ban H."/>
            <person name="Sato S."/>
            <person name="Yoshikawa S."/>
            <person name="Yamada K."/>
            <person name="Nakamura Y."/>
            <person name="Ichinomiya M."/>
            <person name="Sato N."/>
            <person name="Blanc-Mathieu R."/>
            <person name="Endo H."/>
            <person name="Kuwata A."/>
            <person name="Ogata H."/>
        </authorList>
    </citation>
    <scope>NUCLEOTIDE SEQUENCE [LARGE SCALE GENOMIC DNA]</scope>
</reference>
<dbReference type="GO" id="GO:0016020">
    <property type="term" value="C:membrane"/>
    <property type="evidence" value="ECO:0007669"/>
    <property type="project" value="UniProtKB-SubCell"/>
</dbReference>
<evidence type="ECO:0000313" key="11">
    <source>
        <dbReference type="EMBL" id="GMI45973.1"/>
    </source>
</evidence>
<keyword evidence="5 9" id="KW-0547">Nucleotide-binding</keyword>
<dbReference type="GO" id="GO:0005471">
    <property type="term" value="F:ATP:ADP antiporter activity"/>
    <property type="evidence" value="ECO:0007669"/>
    <property type="project" value="InterPro"/>
</dbReference>
<comment type="caution">
    <text evidence="9">Lacks conserved residue(s) required for the propagation of feature annotation.</text>
</comment>
<dbReference type="GO" id="GO:0005524">
    <property type="term" value="F:ATP binding"/>
    <property type="evidence" value="ECO:0007669"/>
    <property type="project" value="UniProtKB-KW"/>
</dbReference>
<dbReference type="Proteomes" id="UP001165065">
    <property type="component" value="Unassembled WGS sequence"/>
</dbReference>
<evidence type="ECO:0000256" key="3">
    <source>
        <dbReference type="ARBA" id="ARBA00022448"/>
    </source>
</evidence>
<evidence type="ECO:0000256" key="10">
    <source>
        <dbReference type="SAM" id="MobiDB-lite"/>
    </source>
</evidence>
<evidence type="ECO:0000256" key="2">
    <source>
        <dbReference type="ARBA" id="ARBA00007127"/>
    </source>
</evidence>
<dbReference type="SUPFAM" id="SSF103473">
    <property type="entry name" value="MFS general substrate transporter"/>
    <property type="match status" value="1"/>
</dbReference>
<keyword evidence="7 9" id="KW-1133">Transmembrane helix</keyword>
<evidence type="ECO:0000256" key="6">
    <source>
        <dbReference type="ARBA" id="ARBA00022840"/>
    </source>
</evidence>
<evidence type="ECO:0000256" key="8">
    <source>
        <dbReference type="ARBA" id="ARBA00023136"/>
    </source>
</evidence>
<dbReference type="OrthoDB" id="194566at2759"/>
<evidence type="ECO:0000256" key="9">
    <source>
        <dbReference type="RuleBase" id="RU363121"/>
    </source>
</evidence>
<comment type="similarity">
    <text evidence="2 9">Belongs to the ADP/ATP translocase tlc family.</text>
</comment>
<dbReference type="InterPro" id="IPR004667">
    <property type="entry name" value="ADP_ATP_car_bac_type"/>
</dbReference>
<feature type="compositionally biased region" description="Basic and acidic residues" evidence="10">
    <location>
        <begin position="349"/>
        <end position="368"/>
    </location>
</feature>
<feature type="transmembrane region" description="Helical" evidence="9">
    <location>
        <begin position="6"/>
        <end position="26"/>
    </location>
</feature>
<evidence type="ECO:0000256" key="1">
    <source>
        <dbReference type="ARBA" id="ARBA00004141"/>
    </source>
</evidence>
<gene>
    <name evidence="11" type="ORF">TrCOL_g5818</name>
</gene>
<feature type="transmembrane region" description="Helical" evidence="9">
    <location>
        <begin position="129"/>
        <end position="148"/>
    </location>
</feature>
<protein>
    <recommendedName>
        <fullName evidence="9">ADP,ATP carrier protein</fullName>
    </recommendedName>
</protein>
<dbReference type="AlphaFoldDB" id="A0A9W7LDH9"/>
<keyword evidence="12" id="KW-1185">Reference proteome</keyword>
<keyword evidence="4 9" id="KW-0812">Transmembrane</keyword>
<dbReference type="EMBL" id="BRYA01000274">
    <property type="protein sequence ID" value="GMI45973.1"/>
    <property type="molecule type" value="Genomic_DNA"/>
</dbReference>
<evidence type="ECO:0000256" key="5">
    <source>
        <dbReference type="ARBA" id="ARBA00022741"/>
    </source>
</evidence>
<dbReference type="PANTHER" id="PTHR31187:SF1">
    <property type="entry name" value="ADP,ATP CARRIER PROTEIN 1"/>
    <property type="match status" value="1"/>
</dbReference>
<keyword evidence="3 9" id="KW-0813">Transport</keyword>
<organism evidence="11 12">
    <name type="scientific">Triparma columacea</name>
    <dbReference type="NCBI Taxonomy" id="722753"/>
    <lineage>
        <taxon>Eukaryota</taxon>
        <taxon>Sar</taxon>
        <taxon>Stramenopiles</taxon>
        <taxon>Ochrophyta</taxon>
        <taxon>Bolidophyceae</taxon>
        <taxon>Parmales</taxon>
        <taxon>Triparmaceae</taxon>
        <taxon>Triparma</taxon>
    </lineage>
</organism>
<accession>A0A9W7LDH9</accession>
<dbReference type="PANTHER" id="PTHR31187">
    <property type="match status" value="1"/>
</dbReference>
<feature type="transmembrane region" description="Helical" evidence="9">
    <location>
        <begin position="38"/>
        <end position="57"/>
    </location>
</feature>
<sequence>MLVGYLVYVLTESYGSLMVMHFWGYTNSRYDLPDAEKYYGVIVGGAQIGAMVGGGVVRGLGDVGWCVKVGGIGGNFLVAGMVMVYEKGFGNEVGNGRNEVGDVTNGRVHNDAEEGEDWKSGLKLIWGSWYLVLVLMLSTLYEVTMTVLDYELKVLSVERYDSGEANTESGPKGGTLDVREMSRFMGGYAVLVNGTSLLVSVIVFPRVLKRLGVTLALRVFPCLLVGATLLCFIYPSLGMVFVSMGVLKALAYSLNDPLKELLYQPTTDRVKYNAKSWVDVVGSRLAKGVGSVVARQGGRGEGGLMKNAALPCLGVSLVMGAVSVKVGEVFKDYVERGVRVGEEGGEGGGYEKVEGGRREDLEEGREGGGGEGVELVSL</sequence>
<feature type="region of interest" description="Disordered" evidence="10">
    <location>
        <begin position="345"/>
        <end position="378"/>
    </location>
</feature>
<keyword evidence="8 9" id="KW-0472">Membrane</keyword>
<comment type="subcellular location">
    <subcellularLocation>
        <location evidence="1 9">Membrane</location>
        <topology evidence="1 9">Multi-pass membrane protein</topology>
    </subcellularLocation>
</comment>
<keyword evidence="6 9" id="KW-0067">ATP-binding</keyword>
<proteinExistence type="inferred from homology"/>
<evidence type="ECO:0000313" key="12">
    <source>
        <dbReference type="Proteomes" id="UP001165065"/>
    </source>
</evidence>
<dbReference type="Pfam" id="PF03219">
    <property type="entry name" value="TLC"/>
    <property type="match status" value="1"/>
</dbReference>